<sequence>MDDDFNAGSLNDQDYEPELKTRTGGERGRKKKRKQDTTDTKRRRATAEQRLRLLTLVEENPSLTLESKTTDDPSDVIHQWSEISRTLNALAGPTKSGQQWRRLWNDMVVYLKRKIFSHTSQGDLTEYERRVCEIYKDCDDFPKLKVSETSSGPVIIVGLGRTEVGLHSPSRSPSPPPLPKTSSGAATGDIRGTSDFKRQLKRRCRDNEASHLDKTQVNRLEVLALNSEILDSQVMVNSEVKNISAEMKRIADVLDKCFELYCQNILPPGL</sequence>
<comment type="function">
    <text evidence="5">Involved in transvection phenomena (= synapsis-dependent gene expression), where the synaptic pairing of chromosomes carrying genes with which zeste interacts influences the expression of these genes. Zeste binds to DNA and stimulates transcription from a nearby promoter.</text>
</comment>
<evidence type="ECO:0000256" key="4">
    <source>
        <dbReference type="ARBA" id="ARBA00023163"/>
    </source>
</evidence>
<keyword evidence="9" id="KW-1185">Reference proteome</keyword>
<evidence type="ECO:0000256" key="3">
    <source>
        <dbReference type="ARBA" id="ARBA00023015"/>
    </source>
</evidence>
<evidence type="ECO:0000256" key="2">
    <source>
        <dbReference type="ARBA" id="ARBA00016807"/>
    </source>
</evidence>
<dbReference type="Pfam" id="PF13873">
    <property type="entry name" value="Myb_DNA-bind_5"/>
    <property type="match status" value="1"/>
</dbReference>
<accession>A0ABN7AHX2</accession>
<protein>
    <recommendedName>
        <fullName evidence="2">Regulatory protein zeste</fullName>
    </recommendedName>
</protein>
<reference evidence="8 9" key="1">
    <citation type="submission" date="2023-09" db="EMBL/GenBank/DDBJ databases">
        <title>Nesidiocoris tenuis whole genome shotgun sequence.</title>
        <authorList>
            <person name="Shibata T."/>
            <person name="Shimoda M."/>
            <person name="Kobayashi T."/>
            <person name="Uehara T."/>
        </authorList>
    </citation>
    <scope>NUCLEOTIDE SEQUENCE [LARGE SCALE GENOMIC DNA]</scope>
    <source>
        <strain evidence="8 9">Japan</strain>
    </source>
</reference>
<keyword evidence="3" id="KW-0805">Transcription regulation</keyword>
<organism evidence="8 9">
    <name type="scientific">Nesidiocoris tenuis</name>
    <dbReference type="NCBI Taxonomy" id="355587"/>
    <lineage>
        <taxon>Eukaryota</taxon>
        <taxon>Metazoa</taxon>
        <taxon>Ecdysozoa</taxon>
        <taxon>Arthropoda</taxon>
        <taxon>Hexapoda</taxon>
        <taxon>Insecta</taxon>
        <taxon>Pterygota</taxon>
        <taxon>Neoptera</taxon>
        <taxon>Paraneoptera</taxon>
        <taxon>Hemiptera</taxon>
        <taxon>Heteroptera</taxon>
        <taxon>Panheteroptera</taxon>
        <taxon>Cimicomorpha</taxon>
        <taxon>Miridae</taxon>
        <taxon>Dicyphina</taxon>
        <taxon>Nesidiocoris</taxon>
    </lineage>
</organism>
<feature type="compositionally biased region" description="Basic and acidic residues" evidence="6">
    <location>
        <begin position="35"/>
        <end position="48"/>
    </location>
</feature>
<comment type="subunit">
    <text evidence="1">Self-associates forming complexes of several hundred monomers.</text>
</comment>
<feature type="region of interest" description="Disordered" evidence="6">
    <location>
        <begin position="165"/>
        <end position="192"/>
    </location>
</feature>
<evidence type="ECO:0000256" key="1">
    <source>
        <dbReference type="ARBA" id="ARBA00011764"/>
    </source>
</evidence>
<gene>
    <name evidence="8" type="ORF">NTJ_03289</name>
</gene>
<dbReference type="PROSITE" id="PS50090">
    <property type="entry name" value="MYB_LIKE"/>
    <property type="match status" value="1"/>
</dbReference>
<feature type="domain" description="Myb-like" evidence="7">
    <location>
        <begin position="37"/>
        <end position="108"/>
    </location>
</feature>
<dbReference type="InterPro" id="IPR028002">
    <property type="entry name" value="Myb_DNA-bind_5"/>
</dbReference>
<name>A0ABN7AHX2_9HEMI</name>
<evidence type="ECO:0000256" key="5">
    <source>
        <dbReference type="ARBA" id="ARBA00025466"/>
    </source>
</evidence>
<proteinExistence type="predicted"/>
<feature type="region of interest" description="Disordered" evidence="6">
    <location>
        <begin position="1"/>
        <end position="48"/>
    </location>
</feature>
<keyword evidence="4" id="KW-0804">Transcription</keyword>
<evidence type="ECO:0000313" key="8">
    <source>
        <dbReference type="EMBL" id="BES90481.1"/>
    </source>
</evidence>
<evidence type="ECO:0000256" key="6">
    <source>
        <dbReference type="SAM" id="MobiDB-lite"/>
    </source>
</evidence>
<dbReference type="InterPro" id="IPR001005">
    <property type="entry name" value="SANT/Myb"/>
</dbReference>
<evidence type="ECO:0000259" key="7">
    <source>
        <dbReference type="PROSITE" id="PS50090"/>
    </source>
</evidence>
<evidence type="ECO:0000313" key="9">
    <source>
        <dbReference type="Proteomes" id="UP001307889"/>
    </source>
</evidence>
<dbReference type="Proteomes" id="UP001307889">
    <property type="component" value="Chromosome 2"/>
</dbReference>
<feature type="compositionally biased region" description="Basic and acidic residues" evidence="6">
    <location>
        <begin position="17"/>
        <end position="27"/>
    </location>
</feature>
<dbReference type="EMBL" id="AP028910">
    <property type="protein sequence ID" value="BES90481.1"/>
    <property type="molecule type" value="Genomic_DNA"/>
</dbReference>